<protein>
    <recommendedName>
        <fullName evidence="3">DUF2200 domain-containing protein</fullName>
    </recommendedName>
</protein>
<dbReference type="Pfam" id="PF09966">
    <property type="entry name" value="DUF2200"/>
    <property type="match status" value="1"/>
</dbReference>
<organism evidence="1 2">
    <name type="scientific">Aerolutibacter ruishenii</name>
    <dbReference type="NCBI Taxonomy" id="686800"/>
    <lineage>
        <taxon>Bacteria</taxon>
        <taxon>Pseudomonadati</taxon>
        <taxon>Pseudomonadota</taxon>
        <taxon>Gammaproteobacteria</taxon>
        <taxon>Lysobacterales</taxon>
        <taxon>Lysobacteraceae</taxon>
        <taxon>Aerolutibacter</taxon>
    </lineage>
</organism>
<gene>
    <name evidence="1" type="ORF">IP93_00858</name>
</gene>
<dbReference type="InterPro" id="IPR023204">
    <property type="entry name" value="SP1917_dom_sf"/>
</dbReference>
<name>A0A562LXZ8_9GAMM</name>
<dbReference type="AlphaFoldDB" id="A0A562LXZ8"/>
<keyword evidence="2" id="KW-1185">Reference proteome</keyword>
<dbReference type="OrthoDB" id="3192540at2"/>
<evidence type="ECO:0008006" key="3">
    <source>
        <dbReference type="Google" id="ProtNLM"/>
    </source>
</evidence>
<dbReference type="PIRSF" id="PIRSF033199">
    <property type="entry name" value="UCP033199"/>
    <property type="match status" value="1"/>
</dbReference>
<dbReference type="EMBL" id="VLKP01000003">
    <property type="protein sequence ID" value="TWI12517.1"/>
    <property type="molecule type" value="Genomic_DNA"/>
</dbReference>
<evidence type="ECO:0000313" key="1">
    <source>
        <dbReference type="EMBL" id="TWI12517.1"/>
    </source>
</evidence>
<sequence>MRQDKVFAIRFASLYPMYVKKAESKGRSRTELDQVIGWLTGYTPAGLQRQIERDVDLEAFYVEAPAFNPNAAPITGVVCGIRVEAIEHPLMQKIRYLDKLVDELAKGKPMEKILRSTAPVVTGRGRRQP</sequence>
<comment type="caution">
    <text evidence="1">The sequence shown here is derived from an EMBL/GenBank/DDBJ whole genome shotgun (WGS) entry which is preliminary data.</text>
</comment>
<reference evidence="1 2" key="1">
    <citation type="journal article" date="2015" name="Stand. Genomic Sci.">
        <title>Genomic Encyclopedia of Bacterial and Archaeal Type Strains, Phase III: the genomes of soil and plant-associated and newly described type strains.</title>
        <authorList>
            <person name="Whitman W.B."/>
            <person name="Woyke T."/>
            <person name="Klenk H.P."/>
            <person name="Zhou Y."/>
            <person name="Lilburn T.G."/>
            <person name="Beck B.J."/>
            <person name="De Vos P."/>
            <person name="Vandamme P."/>
            <person name="Eisen J.A."/>
            <person name="Garrity G."/>
            <person name="Hugenholtz P."/>
            <person name="Kyrpides N.C."/>
        </authorList>
    </citation>
    <scope>NUCLEOTIDE SEQUENCE [LARGE SCALE GENOMIC DNA]</scope>
    <source>
        <strain evidence="1 2">CGMCC 1.10136</strain>
    </source>
</reference>
<accession>A0A562LXZ8</accession>
<dbReference type="RefSeq" id="WP_144812478.1">
    <property type="nucleotide sequence ID" value="NZ_VLKP01000003.1"/>
</dbReference>
<proteinExistence type="predicted"/>
<evidence type="ECO:0000313" key="2">
    <source>
        <dbReference type="Proteomes" id="UP000316471"/>
    </source>
</evidence>
<dbReference type="Gene3D" id="1.10.8.290">
    <property type="entry name" value="uncharacterized protein sp1917 domain"/>
    <property type="match status" value="1"/>
</dbReference>
<dbReference type="Proteomes" id="UP000316471">
    <property type="component" value="Unassembled WGS sequence"/>
</dbReference>
<dbReference type="InterPro" id="IPR014580">
    <property type="entry name" value="UCP033199"/>
</dbReference>